<evidence type="ECO:0000313" key="3">
    <source>
        <dbReference type="Proteomes" id="UP001054892"/>
    </source>
</evidence>
<name>A0ABQ4W6F8_9PSED</name>
<accession>A0ABQ4W6F8</accession>
<dbReference type="Proteomes" id="UP001054892">
    <property type="component" value="Unassembled WGS sequence"/>
</dbReference>
<dbReference type="Gene3D" id="1.10.443.10">
    <property type="entry name" value="Intergrase catalytic core"/>
    <property type="match status" value="1"/>
</dbReference>
<keyword evidence="1" id="KW-0233">DNA recombination</keyword>
<sequence>MSCTNTLTFTVPPHNTLDPLTLAATIQALLNNPQHLNALPGQSLQDTAALPSSPAPSRQVTLQYAANAMVHEYAALGHWEYGSTYKYRSQLQQIINLLGPDRLTSSLCTSDLTTLKDSLKFKSKNSLRLPAIDSSRIHDANIEGNIGGETIYRYFNLLKRFIVFCQESKYSLGQIDMSVKLAGQSPSTDHYATFDSTELNAIFSSRVYATEPTDRFRWTPYSYCFWLPLLGVFTGARPGELCQLNAGDVFEESGLPVVRITDRGPLQRLKTDASARDIPLHPQLIAAGFLDFVAMRRQQGGRFQPLFPELPYDRRHGHARAASRWFSGQGSTDLGYLSACGLSKGMGYCLYSFRHTFIDLLRKAGVQEMMIKTLVGHALEDDMTINYGQNFSLAQRHEKLAQLRLDIDLSHIAWANYQRLQRLKPHCQKNRRAAS</sequence>
<comment type="caution">
    <text evidence="2">The sequence shown here is derived from an EMBL/GenBank/DDBJ whole genome shotgun (WGS) entry which is preliminary data.</text>
</comment>
<dbReference type="CDD" id="cd01184">
    <property type="entry name" value="INT_C_like_1"/>
    <property type="match status" value="1"/>
</dbReference>
<proteinExistence type="predicted"/>
<dbReference type="RefSeq" id="WP_236247234.1">
    <property type="nucleotide sequence ID" value="NZ_BQKM01000015.1"/>
</dbReference>
<dbReference type="InterPro" id="IPR013762">
    <property type="entry name" value="Integrase-like_cat_sf"/>
</dbReference>
<gene>
    <name evidence="2" type="ORF">TUM20286_48020</name>
</gene>
<protein>
    <recommendedName>
        <fullName evidence="4">Site-specific integrase</fullName>
    </recommendedName>
</protein>
<dbReference type="InterPro" id="IPR011010">
    <property type="entry name" value="DNA_brk_join_enz"/>
</dbReference>
<reference evidence="2 3" key="1">
    <citation type="submission" date="2021-12" db="EMBL/GenBank/DDBJ databases">
        <title>Characterization of novel class B3 metallo-beta-lactamase from novel Pseudomonas species.</title>
        <authorList>
            <person name="Yamada K."/>
            <person name="Aoki K."/>
            <person name="Ishii Y."/>
        </authorList>
    </citation>
    <scope>NUCLEOTIDE SEQUENCE [LARGE SCALE GENOMIC DNA]</scope>
    <source>
        <strain evidence="2 3">TUM20286</strain>
    </source>
</reference>
<evidence type="ECO:0000313" key="2">
    <source>
        <dbReference type="EMBL" id="GJN55050.1"/>
    </source>
</evidence>
<organism evidence="2 3">
    <name type="scientific">Pseudomonas tohonis</name>
    <dbReference type="NCBI Taxonomy" id="2725477"/>
    <lineage>
        <taxon>Bacteria</taxon>
        <taxon>Pseudomonadati</taxon>
        <taxon>Pseudomonadota</taxon>
        <taxon>Gammaproteobacteria</taxon>
        <taxon>Pseudomonadales</taxon>
        <taxon>Pseudomonadaceae</taxon>
        <taxon>Pseudomonas</taxon>
    </lineage>
</organism>
<dbReference type="EMBL" id="BQKM01000015">
    <property type="protein sequence ID" value="GJN55050.1"/>
    <property type="molecule type" value="Genomic_DNA"/>
</dbReference>
<keyword evidence="3" id="KW-1185">Reference proteome</keyword>
<evidence type="ECO:0000256" key="1">
    <source>
        <dbReference type="ARBA" id="ARBA00023172"/>
    </source>
</evidence>
<evidence type="ECO:0008006" key="4">
    <source>
        <dbReference type="Google" id="ProtNLM"/>
    </source>
</evidence>
<dbReference type="SUPFAM" id="SSF56349">
    <property type="entry name" value="DNA breaking-rejoining enzymes"/>
    <property type="match status" value="1"/>
</dbReference>